<keyword evidence="2" id="KW-0812">Transmembrane</keyword>
<dbReference type="AlphaFoldDB" id="A0A921GG27"/>
<keyword evidence="2" id="KW-0472">Membrane</keyword>
<comment type="caution">
    <text evidence="3">The sequence shown here is derived from an EMBL/GenBank/DDBJ whole genome shotgun (WGS) entry which is preliminary data.</text>
</comment>
<keyword evidence="2" id="KW-1133">Transmembrane helix</keyword>
<feature type="compositionally biased region" description="Basic and acidic residues" evidence="1">
    <location>
        <begin position="7"/>
        <end position="28"/>
    </location>
</feature>
<protein>
    <submittedName>
        <fullName evidence="3">Uncharacterized protein</fullName>
    </submittedName>
</protein>
<feature type="transmembrane region" description="Helical" evidence="2">
    <location>
        <begin position="45"/>
        <end position="66"/>
    </location>
</feature>
<feature type="region of interest" description="Disordered" evidence="1">
    <location>
        <begin position="1"/>
        <end position="28"/>
    </location>
</feature>
<sequence>MAWWGRKMHDEDESRVEDSAEGRVDMQKKPSVRERIGAFVERHPVACRVGVGVTAFLACFIAVSVFGSDDDEAISEGEQNQNTYDEPEPTFRGLGHDRLLEVGKYDGDYRLLDVDIPCDDVVDLTIRSNSGHSMPTTVRLRAVGDGIERYEGIYCPCNSSHAPRHIAQAIIEATPDYSNDTVRDDE</sequence>
<accession>A0A921GG27</accession>
<reference evidence="3" key="2">
    <citation type="submission" date="2021-09" db="EMBL/GenBank/DDBJ databases">
        <authorList>
            <person name="Gilroy R."/>
        </authorList>
    </citation>
    <scope>NUCLEOTIDE SEQUENCE</scope>
    <source>
        <strain evidence="3">CHK124-7917</strain>
    </source>
</reference>
<reference evidence="3" key="1">
    <citation type="journal article" date="2021" name="PeerJ">
        <title>Extensive microbial diversity within the chicken gut microbiome revealed by metagenomics and culture.</title>
        <authorList>
            <person name="Gilroy R."/>
            <person name="Ravi A."/>
            <person name="Getino M."/>
            <person name="Pursley I."/>
            <person name="Horton D.L."/>
            <person name="Alikhan N.F."/>
            <person name="Baker D."/>
            <person name="Gharbi K."/>
            <person name="Hall N."/>
            <person name="Watson M."/>
            <person name="Adriaenssens E.M."/>
            <person name="Foster-Nyarko E."/>
            <person name="Jarju S."/>
            <person name="Secka A."/>
            <person name="Antonio M."/>
            <person name="Oren A."/>
            <person name="Chaudhuri R.R."/>
            <person name="La Ragione R."/>
            <person name="Hildebrand F."/>
            <person name="Pallen M.J."/>
        </authorList>
    </citation>
    <scope>NUCLEOTIDE SEQUENCE</scope>
    <source>
        <strain evidence="3">CHK124-7917</strain>
    </source>
</reference>
<gene>
    <name evidence="3" type="ORF">K8U72_10165</name>
</gene>
<evidence type="ECO:0000256" key="2">
    <source>
        <dbReference type="SAM" id="Phobius"/>
    </source>
</evidence>
<proteinExistence type="predicted"/>
<dbReference type="Proteomes" id="UP000697330">
    <property type="component" value="Unassembled WGS sequence"/>
</dbReference>
<dbReference type="RefSeq" id="WP_274959691.1">
    <property type="nucleotide sequence ID" value="NZ_DYWQ01000156.1"/>
</dbReference>
<evidence type="ECO:0000256" key="1">
    <source>
        <dbReference type="SAM" id="MobiDB-lite"/>
    </source>
</evidence>
<evidence type="ECO:0000313" key="3">
    <source>
        <dbReference type="EMBL" id="HJF46125.1"/>
    </source>
</evidence>
<evidence type="ECO:0000313" key="4">
    <source>
        <dbReference type="Proteomes" id="UP000697330"/>
    </source>
</evidence>
<dbReference type="EMBL" id="DYWQ01000156">
    <property type="protein sequence ID" value="HJF46125.1"/>
    <property type="molecule type" value="Genomic_DNA"/>
</dbReference>
<name>A0A921GG27_9ACTN</name>
<organism evidence="3 4">
    <name type="scientific">Thermophilibacter provencensis</name>
    <dbReference type="NCBI Taxonomy" id="1852386"/>
    <lineage>
        <taxon>Bacteria</taxon>
        <taxon>Bacillati</taxon>
        <taxon>Actinomycetota</taxon>
        <taxon>Coriobacteriia</taxon>
        <taxon>Coriobacteriales</taxon>
        <taxon>Atopobiaceae</taxon>
        <taxon>Thermophilibacter</taxon>
    </lineage>
</organism>